<keyword evidence="2" id="KW-1133">Transmembrane helix</keyword>
<evidence type="ECO:0000256" key="1">
    <source>
        <dbReference type="SAM" id="MobiDB-lite"/>
    </source>
</evidence>
<keyword evidence="2" id="KW-0472">Membrane</keyword>
<proteinExistence type="predicted"/>
<sequence>MILVLGLIVLIAAAVVALAGIFTNTGAAHDLTNTFTLFGHHITGSTGTLFLLGIIVGAAAMLGLGLLLTGARRTSRRGATARHELRDSRRETAAATQDRDALAEQRDTARTEAATLADDRSAREQDTLAEQRDTLAEQRDDLAEQRGAIAMQRDDLAEQRDAIALQRNDLMRGQSGAHEQTAGTRTGPMLQDDGTPPGPDATPNGDGHRRPHLISRESESH</sequence>
<organism evidence="3 4">
    <name type="scientific">Kitasatospora cinereorecta</name>
    <dbReference type="NCBI Taxonomy" id="285560"/>
    <lineage>
        <taxon>Bacteria</taxon>
        <taxon>Bacillati</taxon>
        <taxon>Actinomycetota</taxon>
        <taxon>Actinomycetes</taxon>
        <taxon>Kitasatosporales</taxon>
        <taxon>Streptomycetaceae</taxon>
        <taxon>Kitasatospora</taxon>
    </lineage>
</organism>
<reference evidence="4" key="1">
    <citation type="journal article" date="2019" name="Int. J. Syst. Evol. Microbiol.">
        <title>The Global Catalogue of Microorganisms (GCM) 10K type strain sequencing project: providing services to taxonomists for standard genome sequencing and annotation.</title>
        <authorList>
            <consortium name="The Broad Institute Genomics Platform"/>
            <consortium name="The Broad Institute Genome Sequencing Center for Infectious Disease"/>
            <person name="Wu L."/>
            <person name="Ma J."/>
        </authorList>
    </citation>
    <scope>NUCLEOTIDE SEQUENCE [LARGE SCALE GENOMIC DNA]</scope>
    <source>
        <strain evidence="4">CGMCC 4.1622</strain>
    </source>
</reference>
<evidence type="ECO:0008006" key="5">
    <source>
        <dbReference type="Google" id="ProtNLM"/>
    </source>
</evidence>
<evidence type="ECO:0000313" key="4">
    <source>
        <dbReference type="Proteomes" id="UP001596066"/>
    </source>
</evidence>
<comment type="caution">
    <text evidence="3">The sequence shown here is derived from an EMBL/GenBank/DDBJ whole genome shotgun (WGS) entry which is preliminary data.</text>
</comment>
<feature type="compositionally biased region" description="Basic and acidic residues" evidence="1">
    <location>
        <begin position="81"/>
        <end position="110"/>
    </location>
</feature>
<dbReference type="EMBL" id="JBHSOC010000012">
    <property type="protein sequence ID" value="MFC5641559.1"/>
    <property type="molecule type" value="Genomic_DNA"/>
</dbReference>
<keyword evidence="2" id="KW-0812">Transmembrane</keyword>
<keyword evidence="4" id="KW-1185">Reference proteome</keyword>
<dbReference type="RefSeq" id="WP_346146208.1">
    <property type="nucleotide sequence ID" value="NZ_BAAAUA010000026.1"/>
</dbReference>
<evidence type="ECO:0000313" key="3">
    <source>
        <dbReference type="EMBL" id="MFC5641559.1"/>
    </source>
</evidence>
<accession>A0ABW0V9T1</accession>
<feature type="region of interest" description="Disordered" evidence="1">
    <location>
        <begin position="167"/>
        <end position="221"/>
    </location>
</feature>
<feature type="transmembrane region" description="Helical" evidence="2">
    <location>
        <begin position="43"/>
        <end position="68"/>
    </location>
</feature>
<gene>
    <name evidence="3" type="ORF">ACFPZF_09335</name>
</gene>
<dbReference type="Proteomes" id="UP001596066">
    <property type="component" value="Unassembled WGS sequence"/>
</dbReference>
<feature type="compositionally biased region" description="Basic and acidic residues" evidence="1">
    <location>
        <begin position="117"/>
        <end position="127"/>
    </location>
</feature>
<evidence type="ECO:0000256" key="2">
    <source>
        <dbReference type="SAM" id="Phobius"/>
    </source>
</evidence>
<protein>
    <recommendedName>
        <fullName evidence="5">DUF1049 domain-containing protein</fullName>
    </recommendedName>
</protein>
<name>A0ABW0V9T1_9ACTN</name>
<feature type="region of interest" description="Disordered" evidence="1">
    <location>
        <begin position="77"/>
        <end position="127"/>
    </location>
</feature>